<name>A0A6N8FYD8_9CHRO</name>
<comment type="caution">
    <text evidence="1">The sequence shown here is derived from an EMBL/GenBank/DDBJ whole genome shotgun (WGS) entry which is preliminary data.</text>
</comment>
<dbReference type="Proteomes" id="UP000441797">
    <property type="component" value="Unassembled WGS sequence"/>
</dbReference>
<proteinExistence type="predicted"/>
<dbReference type="OrthoDB" id="530933at2"/>
<keyword evidence="2" id="KW-1185">Reference proteome</keyword>
<accession>A0A6N8FYD8</accession>
<dbReference type="RefSeq" id="WP_105219874.1">
    <property type="nucleotide sequence ID" value="NZ_CAWNSU010000049.1"/>
</dbReference>
<gene>
    <name evidence="1" type="ORF">BWI75_16375</name>
</gene>
<dbReference type="EMBL" id="NAPY01000027">
    <property type="protein sequence ID" value="MUL37859.1"/>
    <property type="molecule type" value="Genomic_DNA"/>
</dbReference>
<evidence type="ECO:0000313" key="1">
    <source>
        <dbReference type="EMBL" id="MUL37859.1"/>
    </source>
</evidence>
<protein>
    <recommendedName>
        <fullName evidence="3">EF-hand domain-containing protein</fullName>
    </recommendedName>
</protein>
<organism evidence="1 2">
    <name type="scientific">Gloeocapsopsis dulcis AAB1 = 1H9</name>
    <dbReference type="NCBI Taxonomy" id="1433147"/>
    <lineage>
        <taxon>Bacteria</taxon>
        <taxon>Bacillati</taxon>
        <taxon>Cyanobacteriota</taxon>
        <taxon>Cyanophyceae</taxon>
        <taxon>Oscillatoriophycideae</taxon>
        <taxon>Chroococcales</taxon>
        <taxon>Chroococcaceae</taxon>
        <taxon>Gloeocapsopsis</taxon>
        <taxon>Gloeocapsopsis dulcis</taxon>
    </lineage>
</organism>
<dbReference type="PROSITE" id="PS00018">
    <property type="entry name" value="EF_HAND_1"/>
    <property type="match status" value="1"/>
</dbReference>
<sequence>MRLFDQILGAINNPSQQASSGQLANILNTVQQLSSSYNTNPSTMQTLMSVVGGYVRSGLQQKRSREGYDQTQAYVNQYSGASPSPQSVSGLFSQNQVQQLAQLAAQRTGLNPNMIVQMLPILVPIVLNLLQSGSRAQNAPSNPQTSRNNVLDAFLDANGDGEVDIADVMQLAGRHLGQSRF</sequence>
<dbReference type="InterPro" id="IPR018247">
    <property type="entry name" value="EF_Hand_1_Ca_BS"/>
</dbReference>
<evidence type="ECO:0000313" key="2">
    <source>
        <dbReference type="Proteomes" id="UP000441797"/>
    </source>
</evidence>
<dbReference type="AlphaFoldDB" id="A0A6N8FYD8"/>
<evidence type="ECO:0008006" key="3">
    <source>
        <dbReference type="Google" id="ProtNLM"/>
    </source>
</evidence>
<reference evidence="1 2" key="1">
    <citation type="journal article" date="2019" name="Front. Microbiol.">
        <title>Genomic Features for Desiccation Tolerance and Sugar Biosynthesis in the Extremophile Gloeocapsopsis sp. UTEX B3054.</title>
        <authorList>
            <person name="Urrejola C."/>
            <person name="Alcorta J."/>
            <person name="Salas L."/>
            <person name="Vasquez M."/>
            <person name="Polz M.F."/>
            <person name="Vicuna R."/>
            <person name="Diez B."/>
        </authorList>
    </citation>
    <scope>NUCLEOTIDE SEQUENCE [LARGE SCALE GENOMIC DNA]</scope>
    <source>
        <strain evidence="1 2">1H9</strain>
    </source>
</reference>